<protein>
    <submittedName>
        <fullName evidence="1">Uncharacterized protein</fullName>
    </submittedName>
</protein>
<dbReference type="EMBL" id="ML991834">
    <property type="protein sequence ID" value="KAF2230914.1"/>
    <property type="molecule type" value="Genomic_DNA"/>
</dbReference>
<reference evidence="1" key="1">
    <citation type="journal article" date="2020" name="Stud. Mycol.">
        <title>101 Dothideomycetes genomes: a test case for predicting lifestyles and emergence of pathogens.</title>
        <authorList>
            <person name="Haridas S."/>
            <person name="Albert R."/>
            <person name="Binder M."/>
            <person name="Bloem J."/>
            <person name="Labutti K."/>
            <person name="Salamov A."/>
            <person name="Andreopoulos B."/>
            <person name="Baker S."/>
            <person name="Barry K."/>
            <person name="Bills G."/>
            <person name="Bluhm B."/>
            <person name="Cannon C."/>
            <person name="Castanera R."/>
            <person name="Culley D."/>
            <person name="Daum C."/>
            <person name="Ezra D."/>
            <person name="Gonzalez J."/>
            <person name="Henrissat B."/>
            <person name="Kuo A."/>
            <person name="Liang C."/>
            <person name="Lipzen A."/>
            <person name="Lutzoni F."/>
            <person name="Magnuson J."/>
            <person name="Mondo S."/>
            <person name="Nolan M."/>
            <person name="Ohm R."/>
            <person name="Pangilinan J."/>
            <person name="Park H.-J."/>
            <person name="Ramirez L."/>
            <person name="Alfaro M."/>
            <person name="Sun H."/>
            <person name="Tritt A."/>
            <person name="Yoshinaga Y."/>
            <person name="Zwiers L.-H."/>
            <person name="Turgeon B."/>
            <person name="Goodwin S."/>
            <person name="Spatafora J."/>
            <person name="Crous P."/>
            <person name="Grigoriev I."/>
        </authorList>
    </citation>
    <scope>NUCLEOTIDE SEQUENCE</scope>
    <source>
        <strain evidence="1">Tuck. ex Michener</strain>
    </source>
</reference>
<feature type="non-terminal residue" evidence="1">
    <location>
        <position position="1"/>
    </location>
</feature>
<evidence type="ECO:0000313" key="1">
    <source>
        <dbReference type="EMBL" id="KAF2230914.1"/>
    </source>
</evidence>
<keyword evidence="2" id="KW-1185">Reference proteome</keyword>
<organism evidence="1 2">
    <name type="scientific">Viridothelium virens</name>
    <name type="common">Speckled blister lichen</name>
    <name type="synonym">Trypethelium virens</name>
    <dbReference type="NCBI Taxonomy" id="1048519"/>
    <lineage>
        <taxon>Eukaryota</taxon>
        <taxon>Fungi</taxon>
        <taxon>Dikarya</taxon>
        <taxon>Ascomycota</taxon>
        <taxon>Pezizomycotina</taxon>
        <taxon>Dothideomycetes</taxon>
        <taxon>Dothideomycetes incertae sedis</taxon>
        <taxon>Trypetheliales</taxon>
        <taxon>Trypetheliaceae</taxon>
        <taxon>Viridothelium</taxon>
    </lineage>
</organism>
<dbReference type="Proteomes" id="UP000800092">
    <property type="component" value="Unassembled WGS sequence"/>
</dbReference>
<accession>A0A6A6GYM5</accession>
<name>A0A6A6GYM5_VIRVR</name>
<dbReference type="AlphaFoldDB" id="A0A6A6GYM5"/>
<proteinExistence type="predicted"/>
<evidence type="ECO:0000313" key="2">
    <source>
        <dbReference type="Proteomes" id="UP000800092"/>
    </source>
</evidence>
<dbReference type="OrthoDB" id="5086500at2759"/>
<sequence>SYLCRFGNYFSTGPVASSSWIRETNTTRVLPNLNNPHNGNLALWPGMGTSNGNLIQGLAISTVGYNWCVVASTLQTNQEGGVPFKASPGDRVTYDYEYNDATARYDQTVSVNGKVISTLSTTSDHAQGWGTAVECQQAACGTVPQHQYIDSILTLDVADPNYSKTLALNDASGSLTTADAGITWIVADITVQQFTFT</sequence>
<gene>
    <name evidence="1" type="ORF">EV356DRAFT_452941</name>
</gene>